<dbReference type="PANTHER" id="PTHR37198:SF1">
    <property type="entry name" value="NUCLEOLIN"/>
    <property type="match status" value="1"/>
</dbReference>
<keyword evidence="4" id="KW-1185">Reference proteome</keyword>
<sequence>MEEETSENQWEIVEKQRSGGGGGKMSLLYRVGKKIVITGAVISSAPFILPPLIVISSIGFAFAVPFGFVFASYACTDKIMSKLLSSSSPPTNDVKMFEDQLEEEGKEEEEFEEDMKKKLEMKIELVGDENETEEKRGFEEGIKEKGYEEKVGESEELDESEKQGNHDQLVPGTLEEKGIRDYYDTSGKYWDEEGPIRRIDAEAEEKKMVVEVANGFLGEKTVDQERDIPVEDGFYTIEDEGTKGTVKSIIEKDEVPYAGVMRESEGTGENETMEEYSLGKALQEEEVPFAGVMKAVEENGYKENGVVHEKSEPNAMVEKERPVFETKKMVNEGKLEDNLIEKRPVTQEKEVNILKKENAREIADESGLFLFEEETATSEAYNIPEIYKIREVTFEVDSLPQTVRLPLSSAMEEHSTVTVEDKNVGTVVHTVSAERVETKPANLASAEMKTTVSSKEVLYSEEKMWELIDAMRKIVGYKAAIQPTFADELKALYIFTGVEPPIPFEDQLDLVEANDKIRLLMAIIGVKI</sequence>
<keyword evidence="2" id="KW-0472">Membrane</keyword>
<keyword evidence="2" id="KW-1133">Transmembrane helix</keyword>
<dbReference type="AlphaFoldDB" id="A0A2G5CXD8"/>
<dbReference type="InParanoid" id="A0A2G5CXD8"/>
<proteinExistence type="predicted"/>
<dbReference type="OrthoDB" id="1933309at2759"/>
<gene>
    <name evidence="3" type="ORF">AQUCO_03400050v1</name>
</gene>
<accession>A0A2G5CXD8</accession>
<reference evidence="3 4" key="1">
    <citation type="submission" date="2017-09" db="EMBL/GenBank/DDBJ databases">
        <title>WGS assembly of Aquilegia coerulea Goldsmith.</title>
        <authorList>
            <person name="Hodges S."/>
            <person name="Kramer E."/>
            <person name="Nordborg M."/>
            <person name="Tomkins J."/>
            <person name="Borevitz J."/>
            <person name="Derieg N."/>
            <person name="Yan J."/>
            <person name="Mihaltcheva S."/>
            <person name="Hayes R.D."/>
            <person name="Rokhsar D."/>
        </authorList>
    </citation>
    <scope>NUCLEOTIDE SEQUENCE [LARGE SCALE GENOMIC DNA]</scope>
    <source>
        <strain evidence="4">cv. Goldsmith</strain>
    </source>
</reference>
<evidence type="ECO:0000256" key="2">
    <source>
        <dbReference type="SAM" id="Phobius"/>
    </source>
</evidence>
<feature type="compositionally biased region" description="Basic and acidic residues" evidence="1">
    <location>
        <begin position="133"/>
        <end position="153"/>
    </location>
</feature>
<feature type="transmembrane region" description="Helical" evidence="2">
    <location>
        <begin position="52"/>
        <end position="75"/>
    </location>
</feature>
<organism evidence="3 4">
    <name type="scientific">Aquilegia coerulea</name>
    <name type="common">Rocky mountain columbine</name>
    <dbReference type="NCBI Taxonomy" id="218851"/>
    <lineage>
        <taxon>Eukaryota</taxon>
        <taxon>Viridiplantae</taxon>
        <taxon>Streptophyta</taxon>
        <taxon>Embryophyta</taxon>
        <taxon>Tracheophyta</taxon>
        <taxon>Spermatophyta</taxon>
        <taxon>Magnoliopsida</taxon>
        <taxon>Ranunculales</taxon>
        <taxon>Ranunculaceae</taxon>
        <taxon>Thalictroideae</taxon>
        <taxon>Aquilegia</taxon>
    </lineage>
</organism>
<dbReference type="Proteomes" id="UP000230069">
    <property type="component" value="Unassembled WGS sequence"/>
</dbReference>
<keyword evidence="2" id="KW-0812">Transmembrane</keyword>
<name>A0A2G5CXD8_AQUCA</name>
<feature type="region of interest" description="Disordered" evidence="1">
    <location>
        <begin position="129"/>
        <end position="169"/>
    </location>
</feature>
<protein>
    <submittedName>
        <fullName evidence="3">Uncharacterized protein</fullName>
    </submittedName>
</protein>
<feature type="region of interest" description="Disordered" evidence="1">
    <location>
        <begin position="1"/>
        <end position="21"/>
    </location>
</feature>
<evidence type="ECO:0000313" key="3">
    <source>
        <dbReference type="EMBL" id="PIA35890.1"/>
    </source>
</evidence>
<evidence type="ECO:0000256" key="1">
    <source>
        <dbReference type="SAM" id="MobiDB-lite"/>
    </source>
</evidence>
<dbReference type="STRING" id="218851.A0A2G5CXD8"/>
<dbReference type="EMBL" id="KZ305051">
    <property type="protein sequence ID" value="PIA35890.1"/>
    <property type="molecule type" value="Genomic_DNA"/>
</dbReference>
<dbReference type="PANTHER" id="PTHR37198">
    <property type="entry name" value="NUCLEOLIN"/>
    <property type="match status" value="1"/>
</dbReference>
<evidence type="ECO:0000313" key="4">
    <source>
        <dbReference type="Proteomes" id="UP000230069"/>
    </source>
</evidence>